<dbReference type="PANTHER" id="PTHR14136">
    <property type="entry name" value="BTB_POZ DOMAIN-CONTAINING PROTEIN KCTD9"/>
    <property type="match status" value="1"/>
</dbReference>
<evidence type="ECO:0000313" key="1">
    <source>
        <dbReference type="EMBL" id="MCM5680562.1"/>
    </source>
</evidence>
<reference evidence="1" key="1">
    <citation type="submission" date="2022-05" db="EMBL/GenBank/DDBJ databases">
        <title>Schlegelella sp. nov., isolated from mangrove soil.</title>
        <authorList>
            <person name="Liu Y."/>
            <person name="Ge X."/>
            <person name="Liu W."/>
        </authorList>
    </citation>
    <scope>NUCLEOTIDE SEQUENCE</scope>
    <source>
        <strain evidence="1">S2-27</strain>
    </source>
</reference>
<dbReference type="EMBL" id="JAMKFE010000007">
    <property type="protein sequence ID" value="MCM5680562.1"/>
    <property type="molecule type" value="Genomic_DNA"/>
</dbReference>
<comment type="caution">
    <text evidence="1">The sequence shown here is derived from an EMBL/GenBank/DDBJ whole genome shotgun (WGS) entry which is preliminary data.</text>
</comment>
<sequence>MGPESVSAYPLIFAKLGYTTLCLPCRRHSERRCLPPAIPSAVVNPSEIHKRWDSDEQFAVVLHSILQHRPGEEWYADAPKVSHPWEGVEACDCRGLNLQRGQFGEISFSGCDLSSSTFRGSNFTGTYFQGAILSECNFSEARFEKTQMIPLYAKGANFEKTTFVAISANQSDISSSSFKSAALQELFLTGSMLPRNDFSGITAEYSKFNVCLLESSNFRDAKIVNTSFSGAQLVHCIFADATLENCDMRGSDCRGVDFSNARLIGGQFGRIARALGMAATKFDDTPAVRKMVAMSGAEGLDQIEWCAVTDSLDTRRQATGDPCP</sequence>
<keyword evidence="2" id="KW-1185">Reference proteome</keyword>
<name>A0ABT0YPA6_9BURK</name>
<dbReference type="Pfam" id="PF00805">
    <property type="entry name" value="Pentapeptide"/>
    <property type="match status" value="1"/>
</dbReference>
<dbReference type="Proteomes" id="UP001165541">
    <property type="component" value="Unassembled WGS sequence"/>
</dbReference>
<proteinExistence type="predicted"/>
<organism evidence="1 2">
    <name type="scientific">Caldimonas mangrovi</name>
    <dbReference type="NCBI Taxonomy" id="2944811"/>
    <lineage>
        <taxon>Bacteria</taxon>
        <taxon>Pseudomonadati</taxon>
        <taxon>Pseudomonadota</taxon>
        <taxon>Betaproteobacteria</taxon>
        <taxon>Burkholderiales</taxon>
        <taxon>Sphaerotilaceae</taxon>
        <taxon>Caldimonas</taxon>
    </lineage>
</organism>
<protein>
    <submittedName>
        <fullName evidence="1">Pentapeptide repeat-containing protein</fullName>
    </submittedName>
</protein>
<dbReference type="Pfam" id="PF13576">
    <property type="entry name" value="Pentapeptide_3"/>
    <property type="match status" value="1"/>
</dbReference>
<dbReference type="Gene3D" id="2.160.20.80">
    <property type="entry name" value="E3 ubiquitin-protein ligase SopA"/>
    <property type="match status" value="2"/>
</dbReference>
<accession>A0ABT0YPA6</accession>
<dbReference type="InterPro" id="IPR001646">
    <property type="entry name" value="5peptide_repeat"/>
</dbReference>
<dbReference type="PANTHER" id="PTHR14136:SF17">
    <property type="entry name" value="BTB_POZ DOMAIN-CONTAINING PROTEIN KCTD9"/>
    <property type="match status" value="1"/>
</dbReference>
<evidence type="ECO:0000313" key="2">
    <source>
        <dbReference type="Proteomes" id="UP001165541"/>
    </source>
</evidence>
<gene>
    <name evidence="1" type="ORF">M8A51_13600</name>
</gene>
<dbReference type="InterPro" id="IPR051082">
    <property type="entry name" value="Pentapeptide-BTB/POZ_domain"/>
</dbReference>
<dbReference type="SUPFAM" id="SSF141571">
    <property type="entry name" value="Pentapeptide repeat-like"/>
    <property type="match status" value="1"/>
</dbReference>